<feature type="signal peptide" evidence="10">
    <location>
        <begin position="1"/>
        <end position="21"/>
    </location>
</feature>
<dbReference type="InterPro" id="IPR008502">
    <property type="entry name" value="Prolamin-like"/>
</dbReference>
<comment type="function">
    <text evidence="7">Involved in the regulation of gamete interactions during the double fertilization and to prevent multiple-pollen tube attraction; mediates the redistribution of the gamete fusogen HAP2/GCS1 to the cell surface after secretion upon sperm arrival.</text>
</comment>
<keyword evidence="6" id="KW-0968">Cytoplasmic vesicle</keyword>
<dbReference type="GO" id="GO:2000008">
    <property type="term" value="P:regulation of protein localization to cell surface"/>
    <property type="evidence" value="ECO:0007669"/>
    <property type="project" value="UniProtKB-ARBA"/>
</dbReference>
<protein>
    <recommendedName>
        <fullName evidence="11">Prolamin-like domain-containing protein</fullName>
    </recommendedName>
</protein>
<proteinExistence type="inferred from homology"/>
<dbReference type="GO" id="GO:0009567">
    <property type="term" value="P:double fertilization forming a zygote and endosperm"/>
    <property type="evidence" value="ECO:0007669"/>
    <property type="project" value="InterPro"/>
</dbReference>
<name>A0AAV3PV43_LITER</name>
<comment type="caution">
    <text evidence="12">The sequence shown here is derived from an EMBL/GenBank/DDBJ whole genome shotgun (WGS) entry which is preliminary data.</text>
</comment>
<feature type="domain" description="Prolamin-like" evidence="11">
    <location>
        <begin position="50"/>
        <end position="114"/>
    </location>
</feature>
<evidence type="ECO:0000256" key="10">
    <source>
        <dbReference type="SAM" id="SignalP"/>
    </source>
</evidence>
<evidence type="ECO:0000256" key="5">
    <source>
        <dbReference type="ARBA" id="ARBA00023279"/>
    </source>
</evidence>
<keyword evidence="13" id="KW-1185">Reference proteome</keyword>
<evidence type="ECO:0000256" key="7">
    <source>
        <dbReference type="ARBA" id="ARBA00034457"/>
    </source>
</evidence>
<evidence type="ECO:0000256" key="1">
    <source>
        <dbReference type="ARBA" id="ARBA00004541"/>
    </source>
</evidence>
<evidence type="ECO:0000313" key="13">
    <source>
        <dbReference type="Proteomes" id="UP001454036"/>
    </source>
</evidence>
<evidence type="ECO:0000256" key="6">
    <source>
        <dbReference type="ARBA" id="ARBA00023329"/>
    </source>
</evidence>
<dbReference type="Proteomes" id="UP001454036">
    <property type="component" value="Unassembled WGS sequence"/>
</dbReference>
<reference evidence="12 13" key="1">
    <citation type="submission" date="2024-01" db="EMBL/GenBank/DDBJ databases">
        <title>The complete chloroplast genome sequence of Lithospermum erythrorhizon: insights into the phylogenetic relationship among Boraginaceae species and the maternal lineages of purple gromwells.</title>
        <authorList>
            <person name="Okada T."/>
            <person name="Watanabe K."/>
        </authorList>
    </citation>
    <scope>NUCLEOTIDE SEQUENCE [LARGE SCALE GENOMIC DNA]</scope>
</reference>
<evidence type="ECO:0000256" key="4">
    <source>
        <dbReference type="ARBA" id="ARBA00022729"/>
    </source>
</evidence>
<comment type="similarity">
    <text evidence="8">Belongs to the plant egg cell-secreted peptide family.</text>
</comment>
<evidence type="ECO:0000313" key="12">
    <source>
        <dbReference type="EMBL" id="GAA0154113.1"/>
    </source>
</evidence>
<organism evidence="12 13">
    <name type="scientific">Lithospermum erythrorhizon</name>
    <name type="common">Purple gromwell</name>
    <name type="synonym">Lithospermum officinale var. erythrorhizon</name>
    <dbReference type="NCBI Taxonomy" id="34254"/>
    <lineage>
        <taxon>Eukaryota</taxon>
        <taxon>Viridiplantae</taxon>
        <taxon>Streptophyta</taxon>
        <taxon>Embryophyta</taxon>
        <taxon>Tracheophyta</taxon>
        <taxon>Spermatophyta</taxon>
        <taxon>Magnoliopsida</taxon>
        <taxon>eudicotyledons</taxon>
        <taxon>Gunneridae</taxon>
        <taxon>Pentapetalae</taxon>
        <taxon>asterids</taxon>
        <taxon>lamiids</taxon>
        <taxon>Boraginales</taxon>
        <taxon>Boraginaceae</taxon>
        <taxon>Boraginoideae</taxon>
        <taxon>Lithospermeae</taxon>
        <taxon>Lithospermum</taxon>
    </lineage>
</organism>
<dbReference type="AlphaFoldDB" id="A0AAV3PV43"/>
<dbReference type="EMBL" id="BAABME010002322">
    <property type="protein sequence ID" value="GAA0154113.1"/>
    <property type="molecule type" value="Genomic_DNA"/>
</dbReference>
<dbReference type="GO" id="GO:0031410">
    <property type="term" value="C:cytoplasmic vesicle"/>
    <property type="evidence" value="ECO:0007669"/>
    <property type="project" value="UniProtKB-SubCell"/>
</dbReference>
<dbReference type="GO" id="GO:0080155">
    <property type="term" value="P:regulation of double fertilization forming a zygote and endosperm"/>
    <property type="evidence" value="ECO:0007669"/>
    <property type="project" value="UniProtKB-ARBA"/>
</dbReference>
<keyword evidence="5" id="KW-0278">Fertilization</keyword>
<feature type="region of interest" description="Disordered" evidence="9">
    <location>
        <begin position="113"/>
        <end position="143"/>
    </location>
</feature>
<dbReference type="PANTHER" id="PTHR35293">
    <property type="entry name" value="EGG CELL-SECRETED PROTEIN 1.5"/>
    <property type="match status" value="1"/>
</dbReference>
<dbReference type="Pfam" id="PF05617">
    <property type="entry name" value="Prolamin_like"/>
    <property type="match status" value="1"/>
</dbReference>
<dbReference type="PANTHER" id="PTHR35293:SF9">
    <property type="entry name" value="EGG CELL-SECRETED PROTEIN 1.4-LIKE"/>
    <property type="match status" value="1"/>
</dbReference>
<keyword evidence="3" id="KW-0964">Secreted</keyword>
<gene>
    <name evidence="12" type="ORF">LIER_12192</name>
</gene>
<sequence length="143" mass="15521">MAYSLKLVLAMQIILAMFASSIPTPFNQESTLLERLKLDIKEGEEGGSSTCWDSMFELKSCTGEVVLFFLNGETYLGPSCCSAIRTIEHHCWPSMLGTLGYTSEEEGILRGYCDDSEPGPGTTIIPHQPTSPPPNATATPANE</sequence>
<accession>A0AAV3PV43</accession>
<evidence type="ECO:0000259" key="11">
    <source>
        <dbReference type="Pfam" id="PF05617"/>
    </source>
</evidence>
<feature type="chain" id="PRO_5043360272" description="Prolamin-like domain-containing protein" evidence="10">
    <location>
        <begin position="22"/>
        <end position="143"/>
    </location>
</feature>
<evidence type="ECO:0000256" key="8">
    <source>
        <dbReference type="ARBA" id="ARBA00034484"/>
    </source>
</evidence>
<dbReference type="InterPro" id="IPR044711">
    <property type="entry name" value="EC11-15"/>
</dbReference>
<evidence type="ECO:0000256" key="3">
    <source>
        <dbReference type="ARBA" id="ARBA00022525"/>
    </source>
</evidence>
<evidence type="ECO:0000256" key="9">
    <source>
        <dbReference type="SAM" id="MobiDB-lite"/>
    </source>
</evidence>
<comment type="subcellular location">
    <subcellularLocation>
        <location evidence="1">Cytoplasmic vesicle</location>
    </subcellularLocation>
    <subcellularLocation>
        <location evidence="2">Secreted</location>
    </subcellularLocation>
</comment>
<keyword evidence="4 10" id="KW-0732">Signal</keyword>
<evidence type="ECO:0000256" key="2">
    <source>
        <dbReference type="ARBA" id="ARBA00004613"/>
    </source>
</evidence>
<dbReference type="GO" id="GO:0005576">
    <property type="term" value="C:extracellular region"/>
    <property type="evidence" value="ECO:0007669"/>
    <property type="project" value="UniProtKB-SubCell"/>
</dbReference>